<proteinExistence type="predicted"/>
<dbReference type="PANTHER" id="PTHR33112:SF10">
    <property type="entry name" value="TOL"/>
    <property type="match status" value="1"/>
</dbReference>
<accession>A0AAD5K1K4</accession>
<evidence type="ECO:0000259" key="1">
    <source>
        <dbReference type="Pfam" id="PF06985"/>
    </source>
</evidence>
<reference evidence="2" key="1">
    <citation type="journal article" date="2022" name="IScience">
        <title>Evolution of zygomycete secretomes and the origins of terrestrial fungal ecologies.</title>
        <authorList>
            <person name="Chang Y."/>
            <person name="Wang Y."/>
            <person name="Mondo S."/>
            <person name="Ahrendt S."/>
            <person name="Andreopoulos W."/>
            <person name="Barry K."/>
            <person name="Beard J."/>
            <person name="Benny G.L."/>
            <person name="Blankenship S."/>
            <person name="Bonito G."/>
            <person name="Cuomo C."/>
            <person name="Desiro A."/>
            <person name="Gervers K.A."/>
            <person name="Hundley H."/>
            <person name="Kuo A."/>
            <person name="LaButti K."/>
            <person name="Lang B.F."/>
            <person name="Lipzen A."/>
            <person name="O'Donnell K."/>
            <person name="Pangilinan J."/>
            <person name="Reynolds N."/>
            <person name="Sandor L."/>
            <person name="Smith M.E."/>
            <person name="Tsang A."/>
            <person name="Grigoriev I.V."/>
            <person name="Stajich J.E."/>
            <person name="Spatafora J.W."/>
        </authorList>
    </citation>
    <scope>NUCLEOTIDE SEQUENCE</scope>
    <source>
        <strain evidence="2">RSA 2281</strain>
    </source>
</reference>
<comment type="caution">
    <text evidence="2">The sequence shown here is derived from an EMBL/GenBank/DDBJ whole genome shotgun (WGS) entry which is preliminary data.</text>
</comment>
<organism evidence="2 3">
    <name type="scientific">Phascolomyces articulosus</name>
    <dbReference type="NCBI Taxonomy" id="60185"/>
    <lineage>
        <taxon>Eukaryota</taxon>
        <taxon>Fungi</taxon>
        <taxon>Fungi incertae sedis</taxon>
        <taxon>Mucoromycota</taxon>
        <taxon>Mucoromycotina</taxon>
        <taxon>Mucoromycetes</taxon>
        <taxon>Mucorales</taxon>
        <taxon>Lichtheimiaceae</taxon>
        <taxon>Phascolomyces</taxon>
    </lineage>
</organism>
<feature type="domain" description="Heterokaryon incompatibility" evidence="1">
    <location>
        <begin position="122"/>
        <end position="263"/>
    </location>
</feature>
<keyword evidence="3" id="KW-1185">Reference proteome</keyword>
<name>A0AAD5K1K4_9FUNG</name>
<dbReference type="Proteomes" id="UP001209540">
    <property type="component" value="Unassembled WGS sequence"/>
</dbReference>
<dbReference type="InterPro" id="IPR010730">
    <property type="entry name" value="HET"/>
</dbReference>
<evidence type="ECO:0000313" key="2">
    <source>
        <dbReference type="EMBL" id="KAI9251518.1"/>
    </source>
</evidence>
<dbReference type="Pfam" id="PF06985">
    <property type="entry name" value="HET"/>
    <property type="match status" value="1"/>
</dbReference>
<dbReference type="PANTHER" id="PTHR33112">
    <property type="entry name" value="DOMAIN PROTEIN, PUTATIVE-RELATED"/>
    <property type="match status" value="1"/>
</dbReference>
<gene>
    <name evidence="2" type="ORF">BDA99DRAFT_541509</name>
</gene>
<reference evidence="2" key="2">
    <citation type="submission" date="2023-02" db="EMBL/GenBank/DDBJ databases">
        <authorList>
            <consortium name="DOE Joint Genome Institute"/>
            <person name="Mondo S.J."/>
            <person name="Chang Y."/>
            <person name="Wang Y."/>
            <person name="Ahrendt S."/>
            <person name="Andreopoulos W."/>
            <person name="Barry K."/>
            <person name="Beard J."/>
            <person name="Benny G.L."/>
            <person name="Blankenship S."/>
            <person name="Bonito G."/>
            <person name="Cuomo C."/>
            <person name="Desiro A."/>
            <person name="Gervers K.A."/>
            <person name="Hundley H."/>
            <person name="Kuo A."/>
            <person name="LaButti K."/>
            <person name="Lang B.F."/>
            <person name="Lipzen A."/>
            <person name="O'Donnell K."/>
            <person name="Pangilinan J."/>
            <person name="Reynolds N."/>
            <person name="Sandor L."/>
            <person name="Smith M.W."/>
            <person name="Tsang A."/>
            <person name="Grigoriev I.V."/>
            <person name="Stajich J.E."/>
            <person name="Spatafora J.W."/>
        </authorList>
    </citation>
    <scope>NUCLEOTIDE SEQUENCE</scope>
    <source>
        <strain evidence="2">RSA 2281</strain>
    </source>
</reference>
<protein>
    <recommendedName>
        <fullName evidence="1">Heterokaryon incompatibility domain-containing protein</fullName>
    </recommendedName>
</protein>
<dbReference type="AlphaFoldDB" id="A0AAD5K1K4"/>
<sequence>MNYGINSQVSNLEWLCFHLVYFRVWFWLSDLKYVTQALVRKEIMYITYETAQYSSSDEHEISRRVKPATIVPNDLPEPGISRRVKPLVTIPNDLPEPDFMPTKLVRISDMKVVDGSQVNEGYCALSYSWNQSGDILIDETTGKYKRIDEGKHKIISYDNIFPDMIIPRYKISDDNNNRNKKLDKIYQVFNIMDDHNHYFSKTIQYVKFEGIIQRICQQFNIKYIWYDQLCINQDNKEEKQREIRNMHQIYENAYCTVALTNNNISNVYGL</sequence>
<evidence type="ECO:0000313" key="3">
    <source>
        <dbReference type="Proteomes" id="UP001209540"/>
    </source>
</evidence>
<dbReference type="EMBL" id="JAIXMP010000030">
    <property type="protein sequence ID" value="KAI9251518.1"/>
    <property type="molecule type" value="Genomic_DNA"/>
</dbReference>